<dbReference type="Gene3D" id="3.40.50.300">
    <property type="entry name" value="P-loop containing nucleotide triphosphate hydrolases"/>
    <property type="match status" value="1"/>
</dbReference>
<dbReference type="GO" id="GO:0016301">
    <property type="term" value="F:kinase activity"/>
    <property type="evidence" value="ECO:0007669"/>
    <property type="project" value="UniProtKB-KW"/>
</dbReference>
<feature type="domain" description="Deoxynucleoside kinase" evidence="2">
    <location>
        <begin position="64"/>
        <end position="272"/>
    </location>
</feature>
<proteinExistence type="predicted"/>
<dbReference type="InterPro" id="IPR027417">
    <property type="entry name" value="P-loop_NTPase"/>
</dbReference>
<dbReference type="GeneID" id="107219391"/>
<dbReference type="PANTHER" id="PTHR10513:SF24">
    <property type="entry name" value="THYMIDINE KINASE 2, MITOCHONDRIAL"/>
    <property type="match status" value="1"/>
</dbReference>
<accession>A0ABM3FVH0</accession>
<reference evidence="4" key="1">
    <citation type="submission" date="2025-08" db="UniProtKB">
        <authorList>
            <consortium name="RefSeq"/>
        </authorList>
    </citation>
    <scope>IDENTIFICATION</scope>
    <source>
        <tissue evidence="4">Thorax and Abdomen</tissue>
    </source>
</reference>
<dbReference type="SUPFAM" id="SSF52540">
    <property type="entry name" value="P-loop containing nucleoside triphosphate hydrolases"/>
    <property type="match status" value="1"/>
</dbReference>
<dbReference type="InterPro" id="IPR031314">
    <property type="entry name" value="DNK_dom"/>
</dbReference>
<dbReference type="InterPro" id="IPR050566">
    <property type="entry name" value="Deoxyribonucleoside_kinase"/>
</dbReference>
<sequence>MRNHATCQNFDGRKRCKVPPPSIAEYLRGNVYASTALLVSILAGKLFARMSASPNKNCKRLFTVCIEGNIGSGKTTFLNNFKANDNMLVLQEPVELWRDVGGTNLLEKMYKDPVRYGCLFQSYVQLTMLQLHTQKTNLPFKVMERSVYSARCFIENMKRTKMLEKVEIDILEQWHEWCIQRADIQTDLIVYLRTSPEVVYERMRTRARKEEDCVSLEYLRQVHDVHDDWLYNRSLFSVPAPVMVLDANKSVSEMMAEFEKCRRSIFENRDKLIMENKNMQKRRNVEPMSPLSPTKISVGSV</sequence>
<evidence type="ECO:0000259" key="2">
    <source>
        <dbReference type="Pfam" id="PF01712"/>
    </source>
</evidence>
<feature type="compositionally biased region" description="Polar residues" evidence="1">
    <location>
        <begin position="291"/>
        <end position="301"/>
    </location>
</feature>
<organism evidence="3 4">
    <name type="scientific">Neodiprion lecontei</name>
    <name type="common">Redheaded pine sawfly</name>
    <dbReference type="NCBI Taxonomy" id="441921"/>
    <lineage>
        <taxon>Eukaryota</taxon>
        <taxon>Metazoa</taxon>
        <taxon>Ecdysozoa</taxon>
        <taxon>Arthropoda</taxon>
        <taxon>Hexapoda</taxon>
        <taxon>Insecta</taxon>
        <taxon>Pterygota</taxon>
        <taxon>Neoptera</taxon>
        <taxon>Endopterygota</taxon>
        <taxon>Hymenoptera</taxon>
        <taxon>Tenthredinoidea</taxon>
        <taxon>Diprionidae</taxon>
        <taxon>Diprioninae</taxon>
        <taxon>Neodiprion</taxon>
    </lineage>
</organism>
<gene>
    <name evidence="4" type="primary">LOC107219391</name>
</gene>
<name>A0ABM3FVH0_NEOLC</name>
<evidence type="ECO:0000313" key="4">
    <source>
        <dbReference type="RefSeq" id="XP_046592018.1"/>
    </source>
</evidence>
<dbReference type="CDD" id="cd01673">
    <property type="entry name" value="dNK"/>
    <property type="match status" value="1"/>
</dbReference>
<dbReference type="Proteomes" id="UP000829291">
    <property type="component" value="Chromosome 1"/>
</dbReference>
<dbReference type="Pfam" id="PF01712">
    <property type="entry name" value="dNK"/>
    <property type="match status" value="1"/>
</dbReference>
<dbReference type="PANTHER" id="PTHR10513">
    <property type="entry name" value="DEOXYNUCLEOSIDE KINASE"/>
    <property type="match status" value="1"/>
</dbReference>
<keyword evidence="4" id="KW-0808">Transferase</keyword>
<keyword evidence="3" id="KW-1185">Reference proteome</keyword>
<dbReference type="RefSeq" id="XP_046592018.1">
    <property type="nucleotide sequence ID" value="XM_046736062.1"/>
</dbReference>
<evidence type="ECO:0000313" key="3">
    <source>
        <dbReference type="Proteomes" id="UP000829291"/>
    </source>
</evidence>
<keyword evidence="4" id="KW-0418">Kinase</keyword>
<protein>
    <submittedName>
        <fullName evidence="4">Deoxynucleoside kinase isoform X1</fullName>
    </submittedName>
</protein>
<feature type="region of interest" description="Disordered" evidence="1">
    <location>
        <begin position="278"/>
        <end position="301"/>
    </location>
</feature>
<evidence type="ECO:0000256" key="1">
    <source>
        <dbReference type="SAM" id="MobiDB-lite"/>
    </source>
</evidence>